<dbReference type="Pfam" id="PF00376">
    <property type="entry name" value="MerR"/>
    <property type="match status" value="1"/>
</dbReference>
<dbReference type="SUPFAM" id="SSF46955">
    <property type="entry name" value="Putative DNA-binding domain"/>
    <property type="match status" value="1"/>
</dbReference>
<organism evidence="2 3">
    <name type="scientific">Candidatus Yanofskybacteria bacterium RIFCSPHIGHO2_02_FULL_39_10</name>
    <dbReference type="NCBI Taxonomy" id="1802674"/>
    <lineage>
        <taxon>Bacteria</taxon>
        <taxon>Candidatus Yanofskyibacteriota</taxon>
    </lineage>
</organism>
<comment type="caution">
    <text evidence="2">The sequence shown here is derived from an EMBL/GenBank/DDBJ whole genome shotgun (WGS) entry which is preliminary data.</text>
</comment>
<dbReference type="CDD" id="cd04761">
    <property type="entry name" value="HTH_MerR-SF"/>
    <property type="match status" value="1"/>
</dbReference>
<sequence>MPKKFLTVKEVARLLNVTPLTVRNWDAKGKLTAYRHPMNNYRLYKVEALEELMKELEISKVAVKIPKVAQSPKSGVRKLKIDIL</sequence>
<gene>
    <name evidence="2" type="ORF">A3C61_02215</name>
</gene>
<name>A0A1F8F7T5_9BACT</name>
<evidence type="ECO:0000259" key="1">
    <source>
        <dbReference type="PROSITE" id="PS50937"/>
    </source>
</evidence>
<evidence type="ECO:0000313" key="2">
    <source>
        <dbReference type="EMBL" id="OGN09214.1"/>
    </source>
</evidence>
<dbReference type="PROSITE" id="PS50937">
    <property type="entry name" value="HTH_MERR_2"/>
    <property type="match status" value="1"/>
</dbReference>
<reference evidence="2 3" key="1">
    <citation type="journal article" date="2016" name="Nat. Commun.">
        <title>Thousands of microbial genomes shed light on interconnected biogeochemical processes in an aquifer system.</title>
        <authorList>
            <person name="Anantharaman K."/>
            <person name="Brown C.T."/>
            <person name="Hug L.A."/>
            <person name="Sharon I."/>
            <person name="Castelle C.J."/>
            <person name="Probst A.J."/>
            <person name="Thomas B.C."/>
            <person name="Singh A."/>
            <person name="Wilkins M.J."/>
            <person name="Karaoz U."/>
            <person name="Brodie E.L."/>
            <person name="Williams K.H."/>
            <person name="Hubbard S.S."/>
            <person name="Banfield J.F."/>
        </authorList>
    </citation>
    <scope>NUCLEOTIDE SEQUENCE [LARGE SCALE GENOMIC DNA]</scope>
</reference>
<dbReference type="InterPro" id="IPR010093">
    <property type="entry name" value="SinI_DNA-bd"/>
</dbReference>
<dbReference type="InterPro" id="IPR009061">
    <property type="entry name" value="DNA-bd_dom_put_sf"/>
</dbReference>
<proteinExistence type="predicted"/>
<dbReference type="GO" id="GO:0003677">
    <property type="term" value="F:DNA binding"/>
    <property type="evidence" value="ECO:0007669"/>
    <property type="project" value="InterPro"/>
</dbReference>
<protein>
    <recommendedName>
        <fullName evidence="1">HTH merR-type domain-containing protein</fullName>
    </recommendedName>
</protein>
<dbReference type="GO" id="GO:0006355">
    <property type="term" value="P:regulation of DNA-templated transcription"/>
    <property type="evidence" value="ECO:0007669"/>
    <property type="project" value="InterPro"/>
</dbReference>
<accession>A0A1F8F7T5</accession>
<dbReference type="Proteomes" id="UP000178908">
    <property type="component" value="Unassembled WGS sequence"/>
</dbReference>
<dbReference type="AlphaFoldDB" id="A0A1F8F7T5"/>
<dbReference type="InterPro" id="IPR000551">
    <property type="entry name" value="MerR-type_HTH_dom"/>
</dbReference>
<dbReference type="EMBL" id="MGJO01000028">
    <property type="protein sequence ID" value="OGN09214.1"/>
    <property type="molecule type" value="Genomic_DNA"/>
</dbReference>
<evidence type="ECO:0000313" key="3">
    <source>
        <dbReference type="Proteomes" id="UP000178908"/>
    </source>
</evidence>
<feature type="domain" description="HTH merR-type" evidence="1">
    <location>
        <begin position="5"/>
        <end position="50"/>
    </location>
</feature>
<dbReference type="NCBIfam" id="TIGR01764">
    <property type="entry name" value="excise"/>
    <property type="match status" value="1"/>
</dbReference>
<dbReference type="Gene3D" id="1.10.1660.10">
    <property type="match status" value="1"/>
</dbReference>